<dbReference type="OrthoDB" id="5281682at2759"/>
<proteinExistence type="predicted"/>
<dbReference type="AlphaFoldDB" id="A0A8H7AIG9"/>
<comment type="caution">
    <text evidence="2">The sequence shown here is derived from an EMBL/GenBank/DDBJ whole genome shotgun (WGS) entry which is preliminary data.</text>
</comment>
<feature type="compositionally biased region" description="Low complexity" evidence="1">
    <location>
        <begin position="523"/>
        <end position="560"/>
    </location>
</feature>
<dbReference type="EMBL" id="JAACFV010000038">
    <property type="protein sequence ID" value="KAF7509700.1"/>
    <property type="molecule type" value="Genomic_DNA"/>
</dbReference>
<reference evidence="2" key="1">
    <citation type="submission" date="2020-02" db="EMBL/GenBank/DDBJ databases">
        <authorList>
            <person name="Palmer J.M."/>
        </authorList>
    </citation>
    <scope>NUCLEOTIDE SEQUENCE</scope>
    <source>
        <strain evidence="2">EPUS1.4</strain>
        <tissue evidence="2">Thallus</tissue>
    </source>
</reference>
<evidence type="ECO:0000256" key="1">
    <source>
        <dbReference type="SAM" id="MobiDB-lite"/>
    </source>
</evidence>
<name>A0A8H7AIG9_9EURO</name>
<gene>
    <name evidence="2" type="ORF">GJ744_007571</name>
</gene>
<organism evidence="2 3">
    <name type="scientific">Endocarpon pusillum</name>
    <dbReference type="NCBI Taxonomy" id="364733"/>
    <lineage>
        <taxon>Eukaryota</taxon>
        <taxon>Fungi</taxon>
        <taxon>Dikarya</taxon>
        <taxon>Ascomycota</taxon>
        <taxon>Pezizomycotina</taxon>
        <taxon>Eurotiomycetes</taxon>
        <taxon>Chaetothyriomycetidae</taxon>
        <taxon>Verrucariales</taxon>
        <taxon>Verrucariaceae</taxon>
        <taxon>Endocarpon</taxon>
    </lineage>
</organism>
<sequence length="727" mass="80411">MLHRSPISDSKDVIGVITANHVHKIGRSDANPINKPRAPHAPSTTEMIFEDQSNVTLTRKKLSVRIRAACYVQDNGGSKTLERDVVRLKSSGGRMTCQRHKKGLEDLPLEIQGLILDYLFGDIHSVTSAATSLQSGVNRLSSAMRHPRRKALTDVALVTPTWRELVQERIYRHIKIKGNRAGLAESTEWFSENFQLTKHVRHIEFWVPVWADKPPDYEKSRFMDASSGVAPTPSPTWQHDHDPNLPNFAALGIYDPPSQLICHTADDQYPCTYSFSNGSTSATLSEIFSHIACFFSQAQIFTLEGGHCKKSNMIRQFPAALFPTPGRRLDLLPNIRTFSMRGAWNIMREYDHWKVIEMALPGLQEWHCSYAKPRPEAYSTINLILSQLPTKLRHVNISLDGFYCKDGVEGNATLGSSPQPKSATHHLCERLGRIVPQLESLNFTGRICDCFFRTATEVARTRKEASQLRAVDIVVKSCCRPVLVKNKQNPGAEQEKKGPLVDTEDEDDDNEEEGTEEDDDIAVIPPVSPTISSSTNQNLLSPPTSKTPTSSLNPTSTPKPQNQHLHISTITGSITHLPFILSFERLILSAVKSLDVSSFPTLSGIRIRFIDLDSACPLLNPYFIFEDGSSSSSSGGEGGRCSGVWNEEILEALGSSRPGTRWLEDLSEIGDGDGTGRRGEEGMRAEKEGGSRRQLDGGAVAVGVGVIRKKPRAIRSSAYRVLAADAR</sequence>
<dbReference type="Proteomes" id="UP000606974">
    <property type="component" value="Unassembled WGS sequence"/>
</dbReference>
<evidence type="ECO:0000313" key="3">
    <source>
        <dbReference type="Proteomes" id="UP000606974"/>
    </source>
</evidence>
<protein>
    <submittedName>
        <fullName evidence="2">Uncharacterized protein</fullName>
    </submittedName>
</protein>
<feature type="compositionally biased region" description="Basic and acidic residues" evidence="1">
    <location>
        <begin position="674"/>
        <end position="694"/>
    </location>
</feature>
<keyword evidence="3" id="KW-1185">Reference proteome</keyword>
<evidence type="ECO:0000313" key="2">
    <source>
        <dbReference type="EMBL" id="KAF7509700.1"/>
    </source>
</evidence>
<feature type="region of interest" description="Disordered" evidence="1">
    <location>
        <begin position="486"/>
        <end position="563"/>
    </location>
</feature>
<feature type="region of interest" description="Disordered" evidence="1">
    <location>
        <begin position="664"/>
        <end position="694"/>
    </location>
</feature>
<accession>A0A8H7AIG9</accession>
<feature type="compositionally biased region" description="Acidic residues" evidence="1">
    <location>
        <begin position="502"/>
        <end position="521"/>
    </location>
</feature>